<reference evidence="3" key="1">
    <citation type="submission" date="2014-11" db="EMBL/GenBank/DDBJ databases">
        <title>Genome sequencing of Roseivirga sp. D-25.</title>
        <authorList>
            <person name="Selvaratnam C."/>
            <person name="Thevarajoo S."/>
            <person name="Goh K.M."/>
            <person name="Eee R."/>
            <person name="Chan K.-G."/>
            <person name="Chong C.S."/>
        </authorList>
    </citation>
    <scope>NUCLEOTIDE SEQUENCE [LARGE SCALE GENOMIC DNA]</scope>
    <source>
        <strain evidence="3">D-25</strain>
    </source>
</reference>
<gene>
    <name evidence="2" type="ORF">OB69_15575</name>
</gene>
<protein>
    <recommendedName>
        <fullName evidence="4">Transporter</fullName>
    </recommendedName>
</protein>
<dbReference type="Proteomes" id="UP000036908">
    <property type="component" value="Unassembled WGS sequence"/>
</dbReference>
<evidence type="ECO:0000256" key="1">
    <source>
        <dbReference type="SAM" id="SignalP"/>
    </source>
</evidence>
<keyword evidence="1" id="KW-0732">Signal</keyword>
<dbReference type="OrthoDB" id="1405967at2"/>
<keyword evidence="3" id="KW-1185">Reference proteome</keyword>
<evidence type="ECO:0000313" key="2">
    <source>
        <dbReference type="EMBL" id="KOF01764.1"/>
    </source>
</evidence>
<evidence type="ECO:0008006" key="4">
    <source>
        <dbReference type="Google" id="ProtNLM"/>
    </source>
</evidence>
<dbReference type="AlphaFoldDB" id="A0A0L8AH85"/>
<dbReference type="PATRIC" id="fig|1566026.4.peg.1435"/>
<evidence type="ECO:0000313" key="3">
    <source>
        <dbReference type="Proteomes" id="UP000036908"/>
    </source>
</evidence>
<feature type="signal peptide" evidence="1">
    <location>
        <begin position="1"/>
        <end position="19"/>
    </location>
</feature>
<name>A0A0L8AH85_9BACT</name>
<accession>A0A0L8AH85</accession>
<dbReference type="EMBL" id="JSVA01000018">
    <property type="protein sequence ID" value="KOF01764.1"/>
    <property type="molecule type" value="Genomic_DNA"/>
</dbReference>
<feature type="chain" id="PRO_5005580246" description="Transporter" evidence="1">
    <location>
        <begin position="20"/>
        <end position="312"/>
    </location>
</feature>
<organism evidence="2 3">
    <name type="scientific">Roseivirga seohaensis subsp. aquiponti</name>
    <dbReference type="NCBI Taxonomy" id="1566026"/>
    <lineage>
        <taxon>Bacteria</taxon>
        <taxon>Pseudomonadati</taxon>
        <taxon>Bacteroidota</taxon>
        <taxon>Cytophagia</taxon>
        <taxon>Cytophagales</taxon>
        <taxon>Roseivirgaceae</taxon>
        <taxon>Roseivirga</taxon>
    </lineage>
</organism>
<proteinExistence type="predicted"/>
<dbReference type="RefSeq" id="WP_053224671.1">
    <property type="nucleotide sequence ID" value="NZ_JSVA01000018.1"/>
</dbReference>
<comment type="caution">
    <text evidence="2">The sequence shown here is derived from an EMBL/GenBank/DDBJ whole genome shotgun (WGS) entry which is preliminary data.</text>
</comment>
<sequence length="312" mass="35427">MRRILIIMLLGVSTRVLMACDICGCSLGGLSYGILNQHYQDFLGLRYGHAKFNAFIDHNSQYLEPEFSEDTYQRMEILGRIGLTERLSLNLQLPYLSNDMDGSHQKVKSSGLGDPTMMLYFSPKLKMPKEESLWSNVIQIGLGLKLPFGEHQKEDNGVIINRNFQMGSGSLDYIFSTNYTLNYSTWAVNLESSYKLNGKNSDDYKIGNQFNYSVYLLKYLTIKDKLVLPFAGVYHESAARHKEGNYEEFNTGGRALFATIGTQVTLNRITLNFQYQSPLNQNYNSESIAQIQSNDRFSVGLLFSFLPKVKLG</sequence>